<evidence type="ECO:0000256" key="1">
    <source>
        <dbReference type="ARBA" id="ARBA00004123"/>
    </source>
</evidence>
<evidence type="ECO:0000256" key="4">
    <source>
        <dbReference type="ARBA" id="ARBA00023015"/>
    </source>
</evidence>
<dbReference type="InterPro" id="IPR013178">
    <property type="entry name" value="Histone_AcTrfase_Rtt109/CBP"/>
</dbReference>
<evidence type="ECO:0000256" key="2">
    <source>
        <dbReference type="ARBA" id="ARBA00013184"/>
    </source>
</evidence>
<dbReference type="EC" id="2.3.1.48" evidence="2"/>
<dbReference type="Pfam" id="PF08214">
    <property type="entry name" value="HAT_KAT11"/>
    <property type="match status" value="1"/>
</dbReference>
<reference evidence="8 10" key="2">
    <citation type="submission" date="2023-02" db="EMBL/GenBank/DDBJ databases">
        <title>Encephalitozoon hellem ATCC 50451 complete genome.</title>
        <authorList>
            <person name="Mascarenhas dos Santos A.C."/>
            <person name="Julian A.T."/>
            <person name="Pombert J.-F."/>
        </authorList>
    </citation>
    <scope>NUCLEOTIDE SEQUENCE [LARGE SCALE GENOMIC DNA]</scope>
    <source>
        <strain evidence="8 10">ATCC 50451</strain>
    </source>
</reference>
<dbReference type="EMBL" id="CP119062">
    <property type="protein sequence ID" value="WEL37829.1"/>
    <property type="molecule type" value="Genomic_DNA"/>
</dbReference>
<name>A0A9Q9C4H5_ENCHE</name>
<evidence type="ECO:0000256" key="6">
    <source>
        <dbReference type="ARBA" id="ARBA00023242"/>
    </source>
</evidence>
<dbReference type="Proteomes" id="UP001217963">
    <property type="component" value="Chromosome I"/>
</dbReference>
<evidence type="ECO:0000256" key="5">
    <source>
        <dbReference type="ARBA" id="ARBA00023163"/>
    </source>
</evidence>
<dbReference type="OrthoDB" id="2190184at2759"/>
<comment type="subcellular location">
    <subcellularLocation>
        <location evidence="1">Nucleus</location>
    </subcellularLocation>
</comment>
<accession>A0A9Q9C4H5</accession>
<dbReference type="Proteomes" id="UP001059546">
    <property type="component" value="Chromosome I"/>
</dbReference>
<dbReference type="GO" id="GO:0006355">
    <property type="term" value="P:regulation of DNA-templated transcription"/>
    <property type="evidence" value="ECO:0007669"/>
    <property type="project" value="InterPro"/>
</dbReference>
<keyword evidence="6" id="KW-0539">Nucleus</keyword>
<evidence type="ECO:0000256" key="3">
    <source>
        <dbReference type="ARBA" id="ARBA00022679"/>
    </source>
</evidence>
<keyword evidence="5" id="KW-0804">Transcription</keyword>
<evidence type="ECO:0000313" key="10">
    <source>
        <dbReference type="Proteomes" id="UP001217963"/>
    </source>
</evidence>
<evidence type="ECO:0000313" key="7">
    <source>
        <dbReference type="EMBL" id="UTX42387.1"/>
    </source>
</evidence>
<keyword evidence="10" id="KW-1185">Reference proteome</keyword>
<protein>
    <recommendedName>
        <fullName evidence="2">histone acetyltransferase</fullName>
        <ecNumber evidence="2">2.3.1.48</ecNumber>
    </recommendedName>
</protein>
<keyword evidence="3" id="KW-0808">Transferase</keyword>
<dbReference type="GO" id="GO:0004402">
    <property type="term" value="F:histone acetyltransferase activity"/>
    <property type="evidence" value="ECO:0007669"/>
    <property type="project" value="InterPro"/>
</dbReference>
<keyword evidence="4" id="KW-0805">Transcription regulation</keyword>
<evidence type="ECO:0000313" key="8">
    <source>
        <dbReference type="EMBL" id="WEL37829.1"/>
    </source>
</evidence>
<dbReference type="AlphaFoldDB" id="A0A9Q9C4H5"/>
<organism evidence="7 9">
    <name type="scientific">Encephalitozoon hellem</name>
    <name type="common">Microsporidian parasite</name>
    <dbReference type="NCBI Taxonomy" id="27973"/>
    <lineage>
        <taxon>Eukaryota</taxon>
        <taxon>Fungi</taxon>
        <taxon>Fungi incertae sedis</taxon>
        <taxon>Microsporidia</taxon>
        <taxon>Unikaryonidae</taxon>
        <taxon>Encephalitozoon</taxon>
    </lineage>
</organism>
<dbReference type="SMART" id="SM01250">
    <property type="entry name" value="KAT11"/>
    <property type="match status" value="1"/>
</dbReference>
<reference evidence="7" key="1">
    <citation type="submission" date="2021-05" db="EMBL/GenBank/DDBJ databases">
        <title>Encephalitozoon hellem ATCC 50604 Complete Genome.</title>
        <authorList>
            <person name="Mascarenhas dos Santos A.C."/>
            <person name="Julian A.T."/>
            <person name="Pombert J.-F."/>
        </authorList>
    </citation>
    <scope>NUCLEOTIDE SEQUENCE</scope>
    <source>
        <strain evidence="7">ATCC 50604</strain>
    </source>
</reference>
<evidence type="ECO:0000313" key="9">
    <source>
        <dbReference type="Proteomes" id="UP001059546"/>
    </source>
</evidence>
<dbReference type="GO" id="GO:0005634">
    <property type="term" value="C:nucleus"/>
    <property type="evidence" value="ECO:0007669"/>
    <property type="project" value="UniProtKB-SubCell"/>
</dbReference>
<dbReference type="EMBL" id="CP075147">
    <property type="protein sequence ID" value="UTX42387.1"/>
    <property type="molecule type" value="Genomic_DNA"/>
</dbReference>
<proteinExistence type="predicted"/>
<gene>
    <name evidence="7" type="ORF">GPU96_01g00900</name>
    <name evidence="8" type="ORF">PFJ87_01g00830</name>
</gene>
<sequence>MDMEIRRHMESSCGDSMVGVQAFVSGESYIFLLFNREMLLAGVTLQRVGSHVYIKNVDTTGYERGHARRFITSILKALSPELSCCFSTPKSEYIFNGSSQNKGKVIREPGELLEYWIGIFEDLYDDLHVWSNHYENISYPFKHLDEVVYFEDDPKERLKKHFVGSLEEMFAVLLCRADFTNGSLVYGRLCKYVGCGMVEAEAGDVYGMEAMLRTLDFSTHSMALKSTEKFISRFGLDIEYFPSKRTARPKKSEQACIVLNPTRKA</sequence>